<dbReference type="Proteomes" id="UP000319817">
    <property type="component" value="Chromosome"/>
</dbReference>
<evidence type="ECO:0000313" key="6">
    <source>
        <dbReference type="Proteomes" id="UP000319817"/>
    </source>
</evidence>
<reference evidence="5 6" key="1">
    <citation type="submission" date="2019-02" db="EMBL/GenBank/DDBJ databases">
        <title>Deep-cultivation of Planctomycetes and their phenomic and genomic characterization uncovers novel biology.</title>
        <authorList>
            <person name="Wiegand S."/>
            <person name="Jogler M."/>
            <person name="Boedeker C."/>
            <person name="Pinto D."/>
            <person name="Vollmers J."/>
            <person name="Rivas-Marin E."/>
            <person name="Kohn T."/>
            <person name="Peeters S.H."/>
            <person name="Heuer A."/>
            <person name="Rast P."/>
            <person name="Oberbeckmann S."/>
            <person name="Bunk B."/>
            <person name="Jeske O."/>
            <person name="Meyerdierks A."/>
            <person name="Storesund J.E."/>
            <person name="Kallscheuer N."/>
            <person name="Luecker S."/>
            <person name="Lage O.M."/>
            <person name="Pohl T."/>
            <person name="Merkel B.J."/>
            <person name="Hornburger P."/>
            <person name="Mueller R.-W."/>
            <person name="Bruemmer F."/>
            <person name="Labrenz M."/>
            <person name="Spormann A.M."/>
            <person name="Op den Camp H."/>
            <person name="Overmann J."/>
            <person name="Amann R."/>
            <person name="Jetten M.S.M."/>
            <person name="Mascher T."/>
            <person name="Medema M.H."/>
            <person name="Devos D.P."/>
            <person name="Kaster A.-K."/>
            <person name="Ovreas L."/>
            <person name="Rohde M."/>
            <person name="Galperin M.Y."/>
            <person name="Jogler C."/>
        </authorList>
    </citation>
    <scope>NUCLEOTIDE SEQUENCE [LARGE SCALE GENOMIC DNA]</scope>
    <source>
        <strain evidence="5 6">K23_9</strain>
    </source>
</reference>
<dbReference type="PROSITE" id="PS50987">
    <property type="entry name" value="HTH_ARSR_2"/>
    <property type="match status" value="1"/>
</dbReference>
<keyword evidence="1" id="KW-0805">Transcription regulation</keyword>
<evidence type="ECO:0000256" key="1">
    <source>
        <dbReference type="ARBA" id="ARBA00023015"/>
    </source>
</evidence>
<evidence type="ECO:0000313" key="5">
    <source>
        <dbReference type="EMBL" id="QDT12679.1"/>
    </source>
</evidence>
<accession>A0A517NZX6</accession>
<keyword evidence="6" id="KW-1185">Reference proteome</keyword>
<dbReference type="GO" id="GO:0003677">
    <property type="term" value="F:DNA binding"/>
    <property type="evidence" value="ECO:0007669"/>
    <property type="project" value="UniProtKB-KW"/>
</dbReference>
<proteinExistence type="predicted"/>
<gene>
    <name evidence="5" type="ORF">K239x_46910</name>
</gene>
<dbReference type="Gene3D" id="1.10.10.10">
    <property type="entry name" value="Winged helix-like DNA-binding domain superfamily/Winged helix DNA-binding domain"/>
    <property type="match status" value="1"/>
</dbReference>
<keyword evidence="3" id="KW-0804">Transcription</keyword>
<dbReference type="InterPro" id="IPR051011">
    <property type="entry name" value="Metal_resp_trans_reg"/>
</dbReference>
<dbReference type="InterPro" id="IPR011991">
    <property type="entry name" value="ArsR-like_HTH"/>
</dbReference>
<dbReference type="InterPro" id="IPR001845">
    <property type="entry name" value="HTH_ArsR_DNA-bd_dom"/>
</dbReference>
<keyword evidence="2" id="KW-0238">DNA-binding</keyword>
<dbReference type="OrthoDB" id="9802016at2"/>
<sequence length="116" mass="13114">MAIKPKSKKLIKPVGSVQDFAQAAECLKTLAHPVRLRIVQLLLHGRYTVGELAEDCEIPDNVASENLRLLQRCGFLISEREGRRVYYQVAEPHLSKLMDCIEGRFLPSGTRPKKQT</sequence>
<dbReference type="PANTHER" id="PTHR43132:SF2">
    <property type="entry name" value="ARSENICAL RESISTANCE OPERON REPRESSOR ARSR-RELATED"/>
    <property type="match status" value="1"/>
</dbReference>
<dbReference type="EMBL" id="CP036526">
    <property type="protein sequence ID" value="QDT12679.1"/>
    <property type="molecule type" value="Genomic_DNA"/>
</dbReference>
<dbReference type="NCBIfam" id="NF033788">
    <property type="entry name" value="HTH_metalloreg"/>
    <property type="match status" value="1"/>
</dbReference>
<dbReference type="AlphaFoldDB" id="A0A517NZX6"/>
<protein>
    <submittedName>
        <fullName evidence="5">Putative HTH-type transcriptional regulator</fullName>
    </submittedName>
</protein>
<name>A0A517NZX6_9BACT</name>
<dbReference type="SMART" id="SM00418">
    <property type="entry name" value="HTH_ARSR"/>
    <property type="match status" value="1"/>
</dbReference>
<evidence type="ECO:0000256" key="3">
    <source>
        <dbReference type="ARBA" id="ARBA00023163"/>
    </source>
</evidence>
<dbReference type="InterPro" id="IPR036388">
    <property type="entry name" value="WH-like_DNA-bd_sf"/>
</dbReference>
<dbReference type="CDD" id="cd00090">
    <property type="entry name" value="HTH_ARSR"/>
    <property type="match status" value="1"/>
</dbReference>
<dbReference type="PANTHER" id="PTHR43132">
    <property type="entry name" value="ARSENICAL RESISTANCE OPERON REPRESSOR ARSR-RELATED"/>
    <property type="match status" value="1"/>
</dbReference>
<feature type="domain" description="HTH arsR-type" evidence="4">
    <location>
        <begin position="15"/>
        <end position="109"/>
    </location>
</feature>
<evidence type="ECO:0000256" key="2">
    <source>
        <dbReference type="ARBA" id="ARBA00023125"/>
    </source>
</evidence>
<dbReference type="RefSeq" id="WP_145420541.1">
    <property type="nucleotide sequence ID" value="NZ_CP036526.1"/>
</dbReference>
<dbReference type="Pfam" id="PF12840">
    <property type="entry name" value="HTH_20"/>
    <property type="match status" value="1"/>
</dbReference>
<dbReference type="InterPro" id="IPR036390">
    <property type="entry name" value="WH_DNA-bd_sf"/>
</dbReference>
<dbReference type="GO" id="GO:0003700">
    <property type="term" value="F:DNA-binding transcription factor activity"/>
    <property type="evidence" value="ECO:0007669"/>
    <property type="project" value="InterPro"/>
</dbReference>
<dbReference type="SUPFAM" id="SSF46785">
    <property type="entry name" value="Winged helix' DNA-binding domain"/>
    <property type="match status" value="1"/>
</dbReference>
<evidence type="ECO:0000259" key="4">
    <source>
        <dbReference type="PROSITE" id="PS50987"/>
    </source>
</evidence>
<dbReference type="PRINTS" id="PR00778">
    <property type="entry name" value="HTHARSR"/>
</dbReference>
<organism evidence="5 6">
    <name type="scientific">Stieleria marina</name>
    <dbReference type="NCBI Taxonomy" id="1930275"/>
    <lineage>
        <taxon>Bacteria</taxon>
        <taxon>Pseudomonadati</taxon>
        <taxon>Planctomycetota</taxon>
        <taxon>Planctomycetia</taxon>
        <taxon>Pirellulales</taxon>
        <taxon>Pirellulaceae</taxon>
        <taxon>Stieleria</taxon>
    </lineage>
</organism>